<evidence type="ECO:0000313" key="1">
    <source>
        <dbReference type="EMBL" id="KKK79933.1"/>
    </source>
</evidence>
<feature type="non-terminal residue" evidence="1">
    <location>
        <position position="1"/>
    </location>
</feature>
<name>A0A0F8YET5_9ZZZZ</name>
<dbReference type="EMBL" id="LAZR01053807">
    <property type="protein sequence ID" value="KKK79933.1"/>
    <property type="molecule type" value="Genomic_DNA"/>
</dbReference>
<proteinExistence type="predicted"/>
<organism evidence="1">
    <name type="scientific">marine sediment metagenome</name>
    <dbReference type="NCBI Taxonomy" id="412755"/>
    <lineage>
        <taxon>unclassified sequences</taxon>
        <taxon>metagenomes</taxon>
        <taxon>ecological metagenomes</taxon>
    </lineage>
</organism>
<gene>
    <name evidence="1" type="ORF">LCGC14_2828570</name>
</gene>
<protein>
    <submittedName>
        <fullName evidence="1">Uncharacterized protein</fullName>
    </submittedName>
</protein>
<sequence>FVARAKCLESLGRIEKALQDIEHIHEYNGENIDDFYEIEITITENYPNELPYVKEIGGRIPRTLNFHVFPKKETLCMGSPLRLMIQINKNPSLNGFVHICLIPYLYSVSIKIKYGDDFPFGKLDHNREAVLYDYADLLGLETKEEDIETLKLFGVTDEMIERLLASVKERRIREDEKFGRSALNFGGVV</sequence>
<dbReference type="AlphaFoldDB" id="A0A0F8YET5"/>
<comment type="caution">
    <text evidence="1">The sequence shown here is derived from an EMBL/GenBank/DDBJ whole genome shotgun (WGS) entry which is preliminary data.</text>
</comment>
<reference evidence="1" key="1">
    <citation type="journal article" date="2015" name="Nature">
        <title>Complex archaea that bridge the gap between prokaryotes and eukaryotes.</title>
        <authorList>
            <person name="Spang A."/>
            <person name="Saw J.H."/>
            <person name="Jorgensen S.L."/>
            <person name="Zaremba-Niedzwiedzka K."/>
            <person name="Martijn J."/>
            <person name="Lind A.E."/>
            <person name="van Eijk R."/>
            <person name="Schleper C."/>
            <person name="Guy L."/>
            <person name="Ettema T.J."/>
        </authorList>
    </citation>
    <scope>NUCLEOTIDE SEQUENCE</scope>
</reference>
<accession>A0A0F8YET5</accession>